<name>A0ABP8M9Q6_9BACT</name>
<evidence type="ECO:0008006" key="4">
    <source>
        <dbReference type="Google" id="ProtNLM"/>
    </source>
</evidence>
<protein>
    <recommendedName>
        <fullName evidence="4">Hybrid sensor histidine kinase/response regulator</fullName>
    </recommendedName>
</protein>
<comment type="caution">
    <text evidence="2">The sequence shown here is derived from an EMBL/GenBank/DDBJ whole genome shotgun (WGS) entry which is preliminary data.</text>
</comment>
<dbReference type="EMBL" id="BAABEY010000033">
    <property type="protein sequence ID" value="GAA4445381.1"/>
    <property type="molecule type" value="Genomic_DNA"/>
</dbReference>
<dbReference type="PANTHER" id="PTHR43547">
    <property type="entry name" value="TWO-COMPONENT HISTIDINE KINASE"/>
    <property type="match status" value="1"/>
</dbReference>
<dbReference type="InterPro" id="IPR015943">
    <property type="entry name" value="WD40/YVTN_repeat-like_dom_sf"/>
</dbReference>
<evidence type="ECO:0000256" key="1">
    <source>
        <dbReference type="ARBA" id="ARBA00022553"/>
    </source>
</evidence>
<dbReference type="PANTHER" id="PTHR43547:SF2">
    <property type="entry name" value="HYBRID SIGNAL TRANSDUCTION HISTIDINE KINASE C"/>
    <property type="match status" value="1"/>
</dbReference>
<evidence type="ECO:0000313" key="2">
    <source>
        <dbReference type="EMBL" id="GAA4445381.1"/>
    </source>
</evidence>
<sequence length="482" mass="53812">MANTEALYFREILEISPNTYWIGVETGIVEYNPEKGAAGLIKKDLQRASSLSDDTIWSLFKDREGGLWVGTYSGGVNYYPKNELSFRVYIPGPASHSLSGSIVKGIAEDSAGNIWIGTEDNGLNRLDPVTGHITQFSPDEKGAIISYRNLHGIVAAGTQILAGTFHHGLDVINLPDLKKRNYRKGEQTFSSDFLASLFRSKTGKILIGTEVDLVEFDPESASFETVLTDKRNRPFYYCIQEDNAGKIWIGTRGDGVYCLDRGRAIKKEYRLDKASRQSIPNNEINDIFKDSKGNVWVGTEAGLCRYQIKGDNFKRYVLYNGLNRERVFKILEDDAGTLWVSTSQGLFSFDPATGIRRNYTTEDGLPTNRFNYNSGFKAKDGTLYFGSIKGLVSFRPDPQKKFQGLIGKPVITGFQFNEQEALIGEGDSRLKLSPLVSEKIDLPYNKSTFSLNFSTLNPRPVEKDCLCLSDERPAGGLDRTSY</sequence>
<dbReference type="Proteomes" id="UP001501508">
    <property type="component" value="Unassembled WGS sequence"/>
</dbReference>
<evidence type="ECO:0000313" key="3">
    <source>
        <dbReference type="Proteomes" id="UP001501508"/>
    </source>
</evidence>
<keyword evidence="1" id="KW-0597">Phosphoprotein</keyword>
<dbReference type="Pfam" id="PF07494">
    <property type="entry name" value="Reg_prop"/>
    <property type="match status" value="4"/>
</dbReference>
<dbReference type="RefSeq" id="WP_345031948.1">
    <property type="nucleotide sequence ID" value="NZ_BAABEY010000033.1"/>
</dbReference>
<dbReference type="Gene3D" id="2.130.10.10">
    <property type="entry name" value="YVTN repeat-like/Quinoprotein amine dehydrogenase"/>
    <property type="match status" value="2"/>
</dbReference>
<dbReference type="InterPro" id="IPR011110">
    <property type="entry name" value="Reg_prop"/>
</dbReference>
<organism evidence="2 3">
    <name type="scientific">Ravibacter arvi</name>
    <dbReference type="NCBI Taxonomy" id="2051041"/>
    <lineage>
        <taxon>Bacteria</taxon>
        <taxon>Pseudomonadati</taxon>
        <taxon>Bacteroidota</taxon>
        <taxon>Cytophagia</taxon>
        <taxon>Cytophagales</taxon>
        <taxon>Spirosomataceae</taxon>
        <taxon>Ravibacter</taxon>
    </lineage>
</organism>
<gene>
    <name evidence="2" type="ORF">GCM10023091_36990</name>
</gene>
<dbReference type="SUPFAM" id="SSF63829">
    <property type="entry name" value="Calcium-dependent phosphotriesterase"/>
    <property type="match status" value="2"/>
</dbReference>
<accession>A0ABP8M9Q6</accession>
<reference evidence="3" key="1">
    <citation type="journal article" date="2019" name="Int. J. Syst. Evol. Microbiol.">
        <title>The Global Catalogue of Microorganisms (GCM) 10K type strain sequencing project: providing services to taxonomists for standard genome sequencing and annotation.</title>
        <authorList>
            <consortium name="The Broad Institute Genomics Platform"/>
            <consortium name="The Broad Institute Genome Sequencing Center for Infectious Disease"/>
            <person name="Wu L."/>
            <person name="Ma J."/>
        </authorList>
    </citation>
    <scope>NUCLEOTIDE SEQUENCE [LARGE SCALE GENOMIC DNA]</scope>
    <source>
        <strain evidence="3">JCM 31920</strain>
    </source>
</reference>
<keyword evidence="3" id="KW-1185">Reference proteome</keyword>
<proteinExistence type="predicted"/>